<dbReference type="EMBL" id="CALSDN010000006">
    <property type="protein sequence ID" value="CAH6721459.1"/>
    <property type="molecule type" value="Genomic_DNA"/>
</dbReference>
<protein>
    <submittedName>
        <fullName evidence="1">Uncharacterized protein</fullName>
    </submittedName>
</protein>
<accession>A0ACA9Y8W0</accession>
<evidence type="ECO:0000313" key="1">
    <source>
        <dbReference type="EMBL" id="CAH6721459.1"/>
    </source>
</evidence>
<organism evidence="1 2">
    <name type="scientific">[Candida] jaroonii</name>
    <dbReference type="NCBI Taxonomy" id="467808"/>
    <lineage>
        <taxon>Eukaryota</taxon>
        <taxon>Fungi</taxon>
        <taxon>Dikarya</taxon>
        <taxon>Ascomycota</taxon>
        <taxon>Saccharomycotina</taxon>
        <taxon>Pichiomycetes</taxon>
        <taxon>Debaryomycetaceae</taxon>
        <taxon>Yamadazyma</taxon>
    </lineage>
</organism>
<reference evidence="1" key="1">
    <citation type="submission" date="2022-06" db="EMBL/GenBank/DDBJ databases">
        <authorList>
            <person name="Legras J.-L."/>
            <person name="Devillers H."/>
            <person name="Grondin C."/>
        </authorList>
    </citation>
    <scope>NUCLEOTIDE SEQUENCE</scope>
    <source>
        <strain evidence="1">CLIB 1444</strain>
    </source>
</reference>
<proteinExistence type="predicted"/>
<evidence type="ECO:0000313" key="2">
    <source>
        <dbReference type="Proteomes" id="UP001152531"/>
    </source>
</evidence>
<dbReference type="Proteomes" id="UP001152531">
    <property type="component" value="Unassembled WGS sequence"/>
</dbReference>
<sequence length="539" mass="60724">MPIAYINGNVYTVDENMMRAEAFIVNDDGYFDAVGTTSEIQALASGMSIIDLKGEFVMPGMHDAHCHLLMASREKLFDAKLGVYGTTDEIVKGLKQHQHDQCGHLQSISNWLIGNFYHYRSFPNGKPDRKFLDDAFGDQPVVIREYTTHNIFANTAALRAAGYDIEREQDPVDGWFIRDENGRMTGELIEGAATKMFNAIPKLRSEDNIVALKYGVKMSNRFGFTAVQEASANTVYLEAAKALEESGDLTINLDAHVVAYGVGAFSQEVVGTLHHALYNAKDYKSKHFNPMFTKFWLDGVPWPENYSHCPLTEDGEVDYKRLLIPQDTFKKAIEQFDKEGRTCKVHVCGQGSAKFALDCFEQLRKLNPNGPRHELAHNMNVTDEDCKRFKPLNLTAEMSPAVWYDPDFQPEVNPHSVYPFNQLRDAGALLTIGSDWVFSPDTPNIFPGLQSITENKHGWDLTREEVVKIVTIDGAKAVSRDKEEGTITKGKLANFIVLDRDLLTAEDISKTIVYKTYFEGKEVYDFETDELKHFQGVIP</sequence>
<gene>
    <name evidence="1" type="ORF">CLIB1444_06S02652</name>
</gene>
<name>A0ACA9Y8W0_9ASCO</name>
<keyword evidence="2" id="KW-1185">Reference proteome</keyword>
<comment type="caution">
    <text evidence="1">The sequence shown here is derived from an EMBL/GenBank/DDBJ whole genome shotgun (WGS) entry which is preliminary data.</text>
</comment>